<comment type="caution">
    <text evidence="1">The sequence shown here is derived from an EMBL/GenBank/DDBJ whole genome shotgun (WGS) entry which is preliminary data.</text>
</comment>
<name>A0A813JWC3_POLGL</name>
<reference evidence="1" key="1">
    <citation type="submission" date="2021-02" db="EMBL/GenBank/DDBJ databases">
        <authorList>
            <person name="Dougan E. K."/>
            <person name="Rhodes N."/>
            <person name="Thang M."/>
            <person name="Chan C."/>
        </authorList>
    </citation>
    <scope>NUCLEOTIDE SEQUENCE</scope>
</reference>
<dbReference type="AlphaFoldDB" id="A0A813JWC3"/>
<organism evidence="1 2">
    <name type="scientific">Polarella glacialis</name>
    <name type="common">Dinoflagellate</name>
    <dbReference type="NCBI Taxonomy" id="89957"/>
    <lineage>
        <taxon>Eukaryota</taxon>
        <taxon>Sar</taxon>
        <taxon>Alveolata</taxon>
        <taxon>Dinophyceae</taxon>
        <taxon>Suessiales</taxon>
        <taxon>Suessiaceae</taxon>
        <taxon>Polarella</taxon>
    </lineage>
</organism>
<accession>A0A813JWC3</accession>
<protein>
    <submittedName>
        <fullName evidence="1">Uncharacterized protein</fullName>
    </submittedName>
</protein>
<proteinExistence type="predicted"/>
<evidence type="ECO:0000313" key="1">
    <source>
        <dbReference type="EMBL" id="CAE8685803.1"/>
    </source>
</evidence>
<evidence type="ECO:0000313" key="2">
    <source>
        <dbReference type="Proteomes" id="UP000626109"/>
    </source>
</evidence>
<dbReference type="SUPFAM" id="SSF51445">
    <property type="entry name" value="(Trans)glycosidases"/>
    <property type="match status" value="1"/>
</dbReference>
<dbReference type="InterPro" id="IPR017853">
    <property type="entry name" value="GH"/>
</dbReference>
<dbReference type="Gene3D" id="3.20.20.80">
    <property type="entry name" value="Glycosidases"/>
    <property type="match status" value="1"/>
</dbReference>
<sequence length="444" mass="50055">MLRQCETVHRFGGSDCSTAVNWARKDGIYANPDWFPELQAGASSWEEFQMHIHSASPDQCPKPCTLTYDSYSAPTFRSAGMPVMKGIAYGPAPLKSDKKVLLNDDFTDEIAGAMWAPWGRNDLQVIKDMGANTIRLYGNDPNVSKRDFLDEAMKDGFSVISGMSDYGFIQGPTPCEKDNWYCFDQVYESYMVNLKHGLTINNFTSYHPALKALIISNEPDLKVKPRSLTCRAMVSSWDAILQAEKDLGVTGNPIAFTVTFTFASWGAGAPGLSQMQDFYHCLKNPGAAPTLYTPKNDVLKAYNERFVNSFNTNNPAADVKRLLIDKYARSFWNSALKIPLFIGEYHSTYKAVRQDLKDMMAVASDQRYPFFMGLNFFEFSVRYDKGGSEMNFGAFGYGNCLLSNMNFSGDVYSIWNLVPTKDKVRVSRFRVHTSSCLHIYRFMD</sequence>
<gene>
    <name evidence="1" type="ORF">PGLA2088_LOCUS24658</name>
</gene>
<dbReference type="Proteomes" id="UP000626109">
    <property type="component" value="Unassembled WGS sequence"/>
</dbReference>
<dbReference type="EMBL" id="CAJNNW010026484">
    <property type="protein sequence ID" value="CAE8685803.1"/>
    <property type="molecule type" value="Genomic_DNA"/>
</dbReference>